<dbReference type="SUPFAM" id="SSF53335">
    <property type="entry name" value="S-adenosyl-L-methionine-dependent methyltransferases"/>
    <property type="match status" value="1"/>
</dbReference>
<dbReference type="NCBIfam" id="TIGR01444">
    <property type="entry name" value="fkbM_fam"/>
    <property type="match status" value="1"/>
</dbReference>
<organism evidence="3 4">
    <name type="scientific">Hyphococcus lacteus</name>
    <dbReference type="NCBI Taxonomy" id="3143536"/>
    <lineage>
        <taxon>Bacteria</taxon>
        <taxon>Pseudomonadati</taxon>
        <taxon>Pseudomonadota</taxon>
        <taxon>Alphaproteobacteria</taxon>
        <taxon>Parvularculales</taxon>
        <taxon>Parvularculaceae</taxon>
        <taxon>Hyphococcus</taxon>
    </lineage>
</organism>
<dbReference type="PANTHER" id="PTHR36973">
    <property type="entry name" value="SLL1456 PROTEIN-RELATED"/>
    <property type="match status" value="1"/>
</dbReference>
<dbReference type="PANTHER" id="PTHR36973:SF4">
    <property type="entry name" value="NODULATION PROTEIN"/>
    <property type="match status" value="1"/>
</dbReference>
<dbReference type="RefSeq" id="WP_369312414.1">
    <property type="nucleotide sequence ID" value="NZ_JBEHZE010000001.1"/>
</dbReference>
<keyword evidence="3" id="KW-0808">Transferase</keyword>
<dbReference type="Proteomes" id="UP001560685">
    <property type="component" value="Unassembled WGS sequence"/>
</dbReference>
<dbReference type="Pfam" id="PF05050">
    <property type="entry name" value="Methyltransf_21"/>
    <property type="match status" value="1"/>
</dbReference>
<dbReference type="Gene3D" id="3.40.50.150">
    <property type="entry name" value="Vaccinia Virus protein VP39"/>
    <property type="match status" value="1"/>
</dbReference>
<sequence>MRAFLRKIKSRFSPNVEAPQQVTGGEPLPNAVSERRLPTKSSALKRLIEMDVPVETILDVGVLTCTGELMSNYRSKFHLLMEPIKEWNDSINRNYSSVNASYEILNVAVSDRDGEISMDVATVRDTQKITHARMADDTKTGNRIVPMSKLDTIVGERDLQKPFLLKIDIDGAELQVLAGAETTLKDCNVVIIEVGITNMLERIQAVQKAGFQIFDIVDICYYNGRFVQADVMFISHKVITEKNLAVYKDGFDISKWEPYQP</sequence>
<dbReference type="InterPro" id="IPR029063">
    <property type="entry name" value="SAM-dependent_MTases_sf"/>
</dbReference>
<accession>A0ABV3Z142</accession>
<feature type="region of interest" description="Disordered" evidence="1">
    <location>
        <begin position="16"/>
        <end position="35"/>
    </location>
</feature>
<gene>
    <name evidence="3" type="ORF">ABFZ84_02920</name>
</gene>
<reference evidence="3 4" key="1">
    <citation type="submission" date="2024-05" db="EMBL/GenBank/DDBJ databases">
        <title>Three bacterial strains, DH-69, EH-24, and ECK-19 isolated from coastal sediments.</title>
        <authorList>
            <person name="Ye Y.-Q."/>
            <person name="Du Z.-J."/>
        </authorList>
    </citation>
    <scope>NUCLEOTIDE SEQUENCE [LARGE SCALE GENOMIC DNA]</scope>
    <source>
        <strain evidence="3 4">ECK-19</strain>
    </source>
</reference>
<feature type="domain" description="Methyltransferase FkbM" evidence="2">
    <location>
        <begin position="79"/>
        <end position="211"/>
    </location>
</feature>
<evidence type="ECO:0000313" key="4">
    <source>
        <dbReference type="Proteomes" id="UP001560685"/>
    </source>
</evidence>
<dbReference type="InterPro" id="IPR006342">
    <property type="entry name" value="FkbM_mtfrase"/>
</dbReference>
<evidence type="ECO:0000313" key="3">
    <source>
        <dbReference type="EMBL" id="MEX6632490.1"/>
    </source>
</evidence>
<dbReference type="GO" id="GO:0008168">
    <property type="term" value="F:methyltransferase activity"/>
    <property type="evidence" value="ECO:0007669"/>
    <property type="project" value="UniProtKB-KW"/>
</dbReference>
<protein>
    <submittedName>
        <fullName evidence="3">FkbM family methyltransferase</fullName>
    </submittedName>
</protein>
<keyword evidence="4" id="KW-1185">Reference proteome</keyword>
<evidence type="ECO:0000259" key="2">
    <source>
        <dbReference type="Pfam" id="PF05050"/>
    </source>
</evidence>
<comment type="caution">
    <text evidence="3">The sequence shown here is derived from an EMBL/GenBank/DDBJ whole genome shotgun (WGS) entry which is preliminary data.</text>
</comment>
<keyword evidence="3" id="KW-0489">Methyltransferase</keyword>
<dbReference type="InterPro" id="IPR053188">
    <property type="entry name" value="FkbM_Methyltransferase"/>
</dbReference>
<proteinExistence type="predicted"/>
<evidence type="ECO:0000256" key="1">
    <source>
        <dbReference type="SAM" id="MobiDB-lite"/>
    </source>
</evidence>
<dbReference type="GO" id="GO:0032259">
    <property type="term" value="P:methylation"/>
    <property type="evidence" value="ECO:0007669"/>
    <property type="project" value="UniProtKB-KW"/>
</dbReference>
<dbReference type="EMBL" id="JBEHZE010000001">
    <property type="protein sequence ID" value="MEX6632490.1"/>
    <property type="molecule type" value="Genomic_DNA"/>
</dbReference>
<name>A0ABV3Z142_9PROT</name>